<name>A0A7S0Y920_9STRA</name>
<reference evidence="3" key="1">
    <citation type="submission" date="2021-01" db="EMBL/GenBank/DDBJ databases">
        <authorList>
            <person name="Corre E."/>
            <person name="Pelletier E."/>
            <person name="Niang G."/>
            <person name="Scheremetjew M."/>
            <person name="Finn R."/>
            <person name="Kale V."/>
            <person name="Holt S."/>
            <person name="Cochrane G."/>
            <person name="Meng A."/>
            <person name="Brown T."/>
            <person name="Cohen L."/>
        </authorList>
    </citation>
    <scope>NUCLEOTIDE SEQUENCE</scope>
    <source>
        <strain evidence="3">UNC1205</strain>
    </source>
</reference>
<evidence type="ECO:0000313" key="3">
    <source>
        <dbReference type="EMBL" id="CAD8763585.1"/>
    </source>
</evidence>
<keyword evidence="2" id="KW-0732">Signal</keyword>
<evidence type="ECO:0000256" key="1">
    <source>
        <dbReference type="SAM" id="MobiDB-lite"/>
    </source>
</evidence>
<gene>
    <name evidence="3" type="ORF">PDEL1432_LOCUS3626</name>
</gene>
<feature type="region of interest" description="Disordered" evidence="1">
    <location>
        <begin position="56"/>
        <end position="91"/>
    </location>
</feature>
<proteinExistence type="predicted"/>
<protein>
    <submittedName>
        <fullName evidence="3">Uncharacterized protein</fullName>
    </submittedName>
</protein>
<feature type="chain" id="PRO_5031411980" evidence="2">
    <location>
        <begin position="26"/>
        <end position="136"/>
    </location>
</feature>
<dbReference type="AlphaFoldDB" id="A0A7S0Y920"/>
<dbReference type="EMBL" id="HBFL01005034">
    <property type="protein sequence ID" value="CAD8763585.1"/>
    <property type="molecule type" value="Transcribed_RNA"/>
</dbReference>
<accession>A0A7S0Y920</accession>
<feature type="signal peptide" evidence="2">
    <location>
        <begin position="1"/>
        <end position="25"/>
    </location>
</feature>
<sequence length="136" mass="15524">MMKFSLPLVLALIAVLVLPDHESSAFAPAQVSNSVQTASSTTTSLSMGLFDMFSKEAQEERERKKRKAIEEQERLQKEIMDRRRNPEKMEEYEIKTQMRRELRMEGKDEEAAKIASTLYEGAKNQSLLNGAKPSEQ</sequence>
<organism evidence="3">
    <name type="scientific">Pseudo-nitzschia delicatissima</name>
    <dbReference type="NCBI Taxonomy" id="44447"/>
    <lineage>
        <taxon>Eukaryota</taxon>
        <taxon>Sar</taxon>
        <taxon>Stramenopiles</taxon>
        <taxon>Ochrophyta</taxon>
        <taxon>Bacillariophyta</taxon>
        <taxon>Bacillariophyceae</taxon>
        <taxon>Bacillariophycidae</taxon>
        <taxon>Bacillariales</taxon>
        <taxon>Bacillariaceae</taxon>
        <taxon>Pseudo-nitzschia</taxon>
    </lineage>
</organism>
<evidence type="ECO:0000256" key="2">
    <source>
        <dbReference type="SAM" id="SignalP"/>
    </source>
</evidence>